<dbReference type="EMBL" id="JACASD010000085">
    <property type="protein sequence ID" value="NWE91807.1"/>
    <property type="molecule type" value="Genomic_DNA"/>
</dbReference>
<keyword evidence="1" id="KW-0472">Membrane</keyword>
<dbReference type="InterPro" id="IPR007339">
    <property type="entry name" value="RclC-like"/>
</dbReference>
<dbReference type="PANTHER" id="PTHR40106:SF1">
    <property type="entry name" value="INNER MEMBRANE PROTEIN RCLC"/>
    <property type="match status" value="1"/>
</dbReference>
<keyword evidence="1" id="KW-0812">Transmembrane</keyword>
<name>A0A7Y8G5T9_9PSED</name>
<evidence type="ECO:0000313" key="4">
    <source>
        <dbReference type="Proteomes" id="UP000572863"/>
    </source>
</evidence>
<evidence type="ECO:0000313" key="3">
    <source>
        <dbReference type="EMBL" id="NWE91807.1"/>
    </source>
</evidence>
<dbReference type="AlphaFoldDB" id="A0A7Y8G5T9"/>
<dbReference type="Proteomes" id="UP000572863">
    <property type="component" value="Unassembled WGS sequence"/>
</dbReference>
<organism evidence="3 5">
    <name type="scientific">Pseudomonas reactans</name>
    <dbReference type="NCBI Taxonomy" id="117680"/>
    <lineage>
        <taxon>Bacteria</taxon>
        <taxon>Pseudomonadati</taxon>
        <taxon>Pseudomonadota</taxon>
        <taxon>Gammaproteobacteria</taxon>
        <taxon>Pseudomonadales</taxon>
        <taxon>Pseudomonadaceae</taxon>
        <taxon>Pseudomonas</taxon>
    </lineage>
</organism>
<reference evidence="4 5" key="1">
    <citation type="submission" date="2020-04" db="EMBL/GenBank/DDBJ databases">
        <title>Molecular characterization of pseudomonads from Agaricus bisporus reveal novel blotch 2 pathogens in Western Europe.</title>
        <authorList>
            <person name="Taparia T."/>
            <person name="Krijger M."/>
            <person name="Haynes E."/>
            <person name="Elpinstone J.G."/>
            <person name="Noble R."/>
            <person name="Van Der Wolf J."/>
        </authorList>
    </citation>
    <scope>NUCLEOTIDE SEQUENCE [LARGE SCALE GENOMIC DNA]</scope>
    <source>
        <strain evidence="2 4">P7774</strain>
        <strain evidence="3 5">P8021</strain>
    </source>
</reference>
<keyword evidence="1" id="KW-1133">Transmembrane helix</keyword>
<dbReference type="GO" id="GO:1901530">
    <property type="term" value="P:response to hypochlorite"/>
    <property type="evidence" value="ECO:0007669"/>
    <property type="project" value="TreeGrafter"/>
</dbReference>
<keyword evidence="4" id="KW-1185">Reference proteome</keyword>
<feature type="transmembrane region" description="Helical" evidence="1">
    <location>
        <begin position="162"/>
        <end position="184"/>
    </location>
</feature>
<evidence type="ECO:0000313" key="2">
    <source>
        <dbReference type="EMBL" id="NWD99071.1"/>
    </source>
</evidence>
<dbReference type="Proteomes" id="UP000585226">
    <property type="component" value="Unassembled WGS sequence"/>
</dbReference>
<feature type="transmembrane region" description="Helical" evidence="1">
    <location>
        <begin position="96"/>
        <end position="113"/>
    </location>
</feature>
<feature type="transmembrane region" description="Helical" evidence="1">
    <location>
        <begin position="41"/>
        <end position="61"/>
    </location>
</feature>
<dbReference type="GO" id="GO:0005886">
    <property type="term" value="C:plasma membrane"/>
    <property type="evidence" value="ECO:0007669"/>
    <property type="project" value="TreeGrafter"/>
</dbReference>
<accession>A0A7Y8G5T9</accession>
<sequence length="189" mass="20608">MVVHGHHLTTTSRGNTMNTRLKQPNDELKFHNVVTKPAGPLITRIGEITTFTALTIIYLWFGGMKFTAYEANGIFGFVSHSPLLSWMYNFMSINGFSYFLGVLEIAIGLLIAARCISPKLSIVGGILSLGLFVTTLSFMLSTPLVFEPAMGFPAITVVPGQFLLKDIGLLAASIIVIGNSITALETRRR</sequence>
<protein>
    <submittedName>
        <fullName evidence="3">DUF417 family protein</fullName>
    </submittedName>
</protein>
<proteinExistence type="predicted"/>
<gene>
    <name evidence="2" type="ORF">HX871_32115</name>
    <name evidence="3" type="ORF">HX893_27140</name>
</gene>
<evidence type="ECO:0000313" key="5">
    <source>
        <dbReference type="Proteomes" id="UP000585226"/>
    </source>
</evidence>
<evidence type="ECO:0000256" key="1">
    <source>
        <dbReference type="SAM" id="Phobius"/>
    </source>
</evidence>
<comment type="caution">
    <text evidence="3">The sequence shown here is derived from an EMBL/GenBank/DDBJ whole genome shotgun (WGS) entry which is preliminary data.</text>
</comment>
<dbReference type="EMBL" id="JACARY010000103">
    <property type="protein sequence ID" value="NWD99071.1"/>
    <property type="molecule type" value="Genomic_DNA"/>
</dbReference>
<dbReference type="Pfam" id="PF04224">
    <property type="entry name" value="DUF417"/>
    <property type="match status" value="1"/>
</dbReference>
<feature type="transmembrane region" description="Helical" evidence="1">
    <location>
        <begin position="120"/>
        <end position="142"/>
    </location>
</feature>
<dbReference type="PANTHER" id="PTHR40106">
    <property type="entry name" value="INNER MEMBRANE PROTEIN RCLC"/>
    <property type="match status" value="1"/>
</dbReference>